<keyword evidence="1" id="KW-0472">Membrane</keyword>
<dbReference type="Proteomes" id="UP001056716">
    <property type="component" value="Chromosome"/>
</dbReference>
<protein>
    <submittedName>
        <fullName evidence="2">DUF2798 domain-containing protein</fullName>
    </submittedName>
</protein>
<dbReference type="AlphaFoldDB" id="A0AAE9S0F2"/>
<sequence length="94" mass="10801">MTTERPKIIGNIPKLPSRFVGWVMPFFLSCLMSGIISFINMLRNLGWSDTFLSLWFSAWMISWAIAYPVVLVMLPLVRKLTALFVEMPPNQPPK</sequence>
<dbReference type="Pfam" id="PF11391">
    <property type="entry name" value="DUF2798"/>
    <property type="match status" value="1"/>
</dbReference>
<keyword evidence="1" id="KW-0812">Transmembrane</keyword>
<dbReference type="RefSeq" id="WP_252220559.1">
    <property type="nucleotide sequence ID" value="NZ_CP098732.1"/>
</dbReference>
<organism evidence="2 3">
    <name type="scientific">Acinetobacter tibetensis</name>
    <dbReference type="NCBI Taxonomy" id="2943497"/>
    <lineage>
        <taxon>Bacteria</taxon>
        <taxon>Pseudomonadati</taxon>
        <taxon>Pseudomonadota</taxon>
        <taxon>Gammaproteobacteria</taxon>
        <taxon>Moraxellales</taxon>
        <taxon>Moraxellaceae</taxon>
        <taxon>Acinetobacter</taxon>
    </lineage>
</organism>
<accession>A0AAE9S0F2</accession>
<dbReference type="EMBL" id="CP098732">
    <property type="protein sequence ID" value="USE83150.1"/>
    <property type="molecule type" value="Genomic_DNA"/>
</dbReference>
<proteinExistence type="predicted"/>
<dbReference type="InterPro" id="IPR021529">
    <property type="entry name" value="DUF2798"/>
</dbReference>
<dbReference type="PROSITE" id="PS51257">
    <property type="entry name" value="PROKAR_LIPOPROTEIN"/>
    <property type="match status" value="1"/>
</dbReference>
<reference evidence="2" key="1">
    <citation type="submission" date="2022-06" db="EMBL/GenBank/DDBJ databases">
        <title>Isolation, identification and characterization of iprodione-degrading strains in Lhasa, Tibet.</title>
        <authorList>
            <person name="Pan H."/>
        </authorList>
    </citation>
    <scope>NUCLEOTIDE SEQUENCE</scope>
    <source>
        <strain evidence="2">Y-23</strain>
    </source>
</reference>
<name>A0AAE9S0F2_9GAMM</name>
<evidence type="ECO:0000313" key="2">
    <source>
        <dbReference type="EMBL" id="USE83150.1"/>
    </source>
</evidence>
<evidence type="ECO:0000256" key="1">
    <source>
        <dbReference type="SAM" id="Phobius"/>
    </source>
</evidence>
<dbReference type="KEGG" id="atz:M5E07_15505"/>
<keyword evidence="3" id="KW-1185">Reference proteome</keyword>
<feature type="transmembrane region" description="Helical" evidence="1">
    <location>
        <begin position="20"/>
        <end position="42"/>
    </location>
</feature>
<evidence type="ECO:0000313" key="3">
    <source>
        <dbReference type="Proteomes" id="UP001056716"/>
    </source>
</evidence>
<feature type="transmembrane region" description="Helical" evidence="1">
    <location>
        <begin position="54"/>
        <end position="77"/>
    </location>
</feature>
<gene>
    <name evidence="2" type="ORF">M5E07_15505</name>
</gene>
<keyword evidence="1" id="KW-1133">Transmembrane helix</keyword>